<feature type="transmembrane region" description="Helical" evidence="3">
    <location>
        <begin position="847"/>
        <end position="866"/>
    </location>
</feature>
<dbReference type="Gene3D" id="1.25.40.20">
    <property type="entry name" value="Ankyrin repeat-containing domain"/>
    <property type="match status" value="2"/>
</dbReference>
<dbReference type="Proteomes" id="UP000326396">
    <property type="component" value="Linkage Group LG1"/>
</dbReference>
<gene>
    <name evidence="5" type="ORF">E3N88_02228</name>
</gene>
<dbReference type="InterPro" id="IPR002110">
    <property type="entry name" value="Ankyrin_rpt"/>
</dbReference>
<dbReference type="PANTHER" id="PTHR24177:SF472">
    <property type="entry name" value="PGG DOMAIN-CONTAINING PROTEIN"/>
    <property type="match status" value="1"/>
</dbReference>
<dbReference type="PANTHER" id="PTHR24177">
    <property type="entry name" value="CASKIN"/>
    <property type="match status" value="1"/>
</dbReference>
<feature type="compositionally biased region" description="Pro residues" evidence="2">
    <location>
        <begin position="102"/>
        <end position="154"/>
    </location>
</feature>
<keyword evidence="6" id="KW-1185">Reference proteome</keyword>
<evidence type="ECO:0000259" key="4">
    <source>
        <dbReference type="Pfam" id="PF13962"/>
    </source>
</evidence>
<feature type="transmembrane region" description="Helical" evidence="3">
    <location>
        <begin position="739"/>
        <end position="757"/>
    </location>
</feature>
<keyword evidence="3" id="KW-1133">Transmembrane helix</keyword>
<evidence type="ECO:0000313" key="6">
    <source>
        <dbReference type="Proteomes" id="UP000326396"/>
    </source>
</evidence>
<dbReference type="EMBL" id="SZYD01000001">
    <property type="protein sequence ID" value="KAD7479092.1"/>
    <property type="molecule type" value="Genomic_DNA"/>
</dbReference>
<organism evidence="5 6">
    <name type="scientific">Mikania micrantha</name>
    <name type="common">bitter vine</name>
    <dbReference type="NCBI Taxonomy" id="192012"/>
    <lineage>
        <taxon>Eukaryota</taxon>
        <taxon>Viridiplantae</taxon>
        <taxon>Streptophyta</taxon>
        <taxon>Embryophyta</taxon>
        <taxon>Tracheophyta</taxon>
        <taxon>Spermatophyta</taxon>
        <taxon>Magnoliopsida</taxon>
        <taxon>eudicotyledons</taxon>
        <taxon>Gunneridae</taxon>
        <taxon>Pentapetalae</taxon>
        <taxon>asterids</taxon>
        <taxon>campanulids</taxon>
        <taxon>Asterales</taxon>
        <taxon>Asteraceae</taxon>
        <taxon>Asteroideae</taxon>
        <taxon>Heliantheae alliance</taxon>
        <taxon>Eupatorieae</taxon>
        <taxon>Mikania</taxon>
    </lineage>
</organism>
<feature type="transmembrane region" description="Helical" evidence="3">
    <location>
        <begin position="818"/>
        <end position="841"/>
    </location>
</feature>
<feature type="region of interest" description="Disordered" evidence="2">
    <location>
        <begin position="100"/>
        <end position="166"/>
    </location>
</feature>
<dbReference type="SUPFAM" id="SSF48403">
    <property type="entry name" value="Ankyrin repeat"/>
    <property type="match status" value="1"/>
</dbReference>
<dbReference type="InterPro" id="IPR026961">
    <property type="entry name" value="PGG_dom"/>
</dbReference>
<sequence>MDCAYIKHGKQVHKVSSSVFSCQTPHIHRFNHSTATTISSLTTAILCHRFFHQINISRGGCEEGDARYVVVATVKTVGGGCVVQFWLIFDVDRYIKGVMQLPPGPPQQPLPPPQQPPPPQPQQNRPPPQPQQNPPPQQPPPPPQPLQNPPPLPWPQRHGPNLPNMALVHGSSREEYLQFGVALYEASINYNWKAAKAILDKNKDLVRYSITENGETALHIAASARGDSKRVEEFVKKMVEMMGEKDLELQNKNYNTALYLAAVTGNVETVKIMVKENKKLLTIPGANRTMLPLYAAALFGNKDVVDYIYEESRILADEDGWSRDSRGWLIEKLLENDMFDTTLRIVKKYPLHDGTIKALLKLLAGKPEAFHETNKYHQYISHLLLLVLACGCFKRASTKKSNALSLLRHIWNDVVKRPTKEIDAILRGPPDSSSIDQDSKVVAGWTVTAMKLQKVIHEHVENMTLETNRLISSVGPSKALKLQDLISQSLMRMHAATQNITKDSSDLNMQDNKPVSPKERLVLQLQKLIFKYIAGLYDKTMRIISTSGYLTEDQLVQELQKGIVELNKKLQKEAEEQVKKYDRETYSSRVVFIAAEVGNTNFLVELIRGYPDLIWKVNDNNLSIFHVAVKHRHAGIYSLLYEIGTMKHLITPLRDPDDNNMLHLVGTCANQNQLADVSGVALQMQRELSWFLEVMQMVPPAYILRKNKDGLTPHELFTKEHKELVTQGEKWMKETSSQCIVVGALIATIVFAATFTVPGGYNQNNGIPFFRSKATFVVFVLADAISLILSSASILLFLSILTSRYDERDFLESLSLKLLFGLATLFLSIATMLIAFGVSFLPLYKNGLLWIPIIICVLVAFPAILYRLPYLTPSTRPLRQQLQSSNQK</sequence>
<feature type="domain" description="PGG" evidence="4">
    <location>
        <begin position="729"/>
        <end position="839"/>
    </location>
</feature>
<dbReference type="Pfam" id="PF13962">
    <property type="entry name" value="PGG"/>
    <property type="match status" value="1"/>
</dbReference>
<dbReference type="AlphaFoldDB" id="A0A5N6Q3F0"/>
<comment type="caution">
    <text evidence="5">The sequence shown here is derived from an EMBL/GenBank/DDBJ whole genome shotgun (WGS) entry which is preliminary data.</text>
</comment>
<dbReference type="Pfam" id="PF12796">
    <property type="entry name" value="Ank_2"/>
    <property type="match status" value="1"/>
</dbReference>
<keyword evidence="1" id="KW-0175">Coiled coil</keyword>
<dbReference type="GO" id="GO:0016020">
    <property type="term" value="C:membrane"/>
    <property type="evidence" value="ECO:0007669"/>
    <property type="project" value="TreeGrafter"/>
</dbReference>
<dbReference type="InterPro" id="IPR036770">
    <property type="entry name" value="Ankyrin_rpt-contain_sf"/>
</dbReference>
<accession>A0A5N6Q3F0</accession>
<evidence type="ECO:0000313" key="5">
    <source>
        <dbReference type="EMBL" id="KAD7479092.1"/>
    </source>
</evidence>
<reference evidence="5 6" key="1">
    <citation type="submission" date="2019-05" db="EMBL/GenBank/DDBJ databases">
        <title>Mikania micrantha, genome provides insights into the molecular mechanism of rapid growth.</title>
        <authorList>
            <person name="Liu B."/>
        </authorList>
    </citation>
    <scope>NUCLEOTIDE SEQUENCE [LARGE SCALE GENOMIC DNA]</scope>
    <source>
        <strain evidence="5">NLD-2019</strain>
        <tissue evidence="5">Leaf</tissue>
    </source>
</reference>
<keyword evidence="3" id="KW-0472">Membrane</keyword>
<proteinExistence type="predicted"/>
<protein>
    <recommendedName>
        <fullName evidence="4">PGG domain-containing protein</fullName>
    </recommendedName>
</protein>
<evidence type="ECO:0000256" key="2">
    <source>
        <dbReference type="SAM" id="MobiDB-lite"/>
    </source>
</evidence>
<keyword evidence="3" id="KW-0812">Transmembrane</keyword>
<evidence type="ECO:0000256" key="3">
    <source>
        <dbReference type="SAM" id="Phobius"/>
    </source>
</evidence>
<feature type="coiled-coil region" evidence="1">
    <location>
        <begin position="556"/>
        <end position="584"/>
    </location>
</feature>
<evidence type="ECO:0000256" key="1">
    <source>
        <dbReference type="SAM" id="Coils"/>
    </source>
</evidence>
<name>A0A5N6Q3F0_9ASTR</name>
<feature type="transmembrane region" description="Helical" evidence="3">
    <location>
        <begin position="777"/>
        <end position="798"/>
    </location>
</feature>
<dbReference type="SMART" id="SM00248">
    <property type="entry name" value="ANK"/>
    <property type="match status" value="4"/>
</dbReference>